<proteinExistence type="predicted"/>
<dbReference type="SUPFAM" id="SSF53955">
    <property type="entry name" value="Lysozyme-like"/>
    <property type="match status" value="1"/>
</dbReference>
<dbReference type="Proteomes" id="UP000318093">
    <property type="component" value="Unassembled WGS sequence"/>
</dbReference>
<evidence type="ECO:0000256" key="1">
    <source>
        <dbReference type="SAM" id="MobiDB-lite"/>
    </source>
</evidence>
<gene>
    <name evidence="3" type="ORF">E6H03_01555</name>
</gene>
<evidence type="ECO:0000313" key="4">
    <source>
        <dbReference type="Proteomes" id="UP000318093"/>
    </source>
</evidence>
<sequence length="301" mass="31987">MNRCRPGLSSRSRGRGVGTVGGGGRSAPVLAVAALVALVFACAPAGAAPANAVPGSEKALMSAGIAAYQAGAPIQALRAFAEAVAKAPKDSLPALWAGTAAMAAKGWEEARAYFHEALRRPHTIEEGRLAEAWLLRLDALSAPVPASVDRSVDAQEGIAKLALWSNPRLTVGQARWIGIAVETAARQQEIDPWLLAALIYIESRFDHQSISRAGALGLGQLMPGTARAAGVDPADPWQNVLGSASVLRWNYREFRTWPLALAAYNAGSDAVRRYGGIPPYPETQWYVRAVLWVHSQIRRGN</sequence>
<reference evidence="3 4" key="1">
    <citation type="journal article" date="2019" name="Nat. Microbiol.">
        <title>Mediterranean grassland soil C-N compound turnover is dependent on rainfall and depth, and is mediated by genomically divergent microorganisms.</title>
        <authorList>
            <person name="Diamond S."/>
            <person name="Andeer P.F."/>
            <person name="Li Z."/>
            <person name="Crits-Christoph A."/>
            <person name="Burstein D."/>
            <person name="Anantharaman K."/>
            <person name="Lane K.R."/>
            <person name="Thomas B.C."/>
            <person name="Pan C."/>
            <person name="Northen T.R."/>
            <person name="Banfield J.F."/>
        </authorList>
    </citation>
    <scope>NUCLEOTIDE SEQUENCE [LARGE SCALE GENOMIC DNA]</scope>
    <source>
        <strain evidence="3">NP_6</strain>
    </source>
</reference>
<organism evidence="3 4">
    <name type="scientific">Candidatus Segetimicrobium genomatis</name>
    <dbReference type="NCBI Taxonomy" id="2569760"/>
    <lineage>
        <taxon>Bacteria</taxon>
        <taxon>Bacillati</taxon>
        <taxon>Candidatus Sysuimicrobiota</taxon>
        <taxon>Candidatus Sysuimicrobiia</taxon>
        <taxon>Candidatus Sysuimicrobiales</taxon>
        <taxon>Candidatus Segetimicrobiaceae</taxon>
        <taxon>Candidatus Segetimicrobium</taxon>
    </lineage>
</organism>
<dbReference type="InterPro" id="IPR023346">
    <property type="entry name" value="Lysozyme-like_dom_sf"/>
</dbReference>
<feature type="region of interest" description="Disordered" evidence="1">
    <location>
        <begin position="1"/>
        <end position="22"/>
    </location>
</feature>
<dbReference type="AlphaFoldDB" id="A0A537JN52"/>
<dbReference type="PANTHER" id="PTHR37423">
    <property type="entry name" value="SOLUBLE LYTIC MUREIN TRANSGLYCOSYLASE-RELATED"/>
    <property type="match status" value="1"/>
</dbReference>
<dbReference type="EMBL" id="VBAN01000049">
    <property type="protein sequence ID" value="TMI84702.1"/>
    <property type="molecule type" value="Genomic_DNA"/>
</dbReference>
<feature type="domain" description="Transglycosylase SLT" evidence="2">
    <location>
        <begin position="182"/>
        <end position="275"/>
    </location>
</feature>
<protein>
    <submittedName>
        <fullName evidence="3">Lytic transglycosylase domain-containing protein</fullName>
    </submittedName>
</protein>
<dbReference type="InterPro" id="IPR008258">
    <property type="entry name" value="Transglycosylase_SLT_dom_1"/>
</dbReference>
<dbReference type="PANTHER" id="PTHR37423:SF2">
    <property type="entry name" value="MEMBRANE-BOUND LYTIC MUREIN TRANSGLYCOSYLASE C"/>
    <property type="match status" value="1"/>
</dbReference>
<dbReference type="CDD" id="cd00254">
    <property type="entry name" value="LT-like"/>
    <property type="match status" value="1"/>
</dbReference>
<name>A0A537JN52_9BACT</name>
<accession>A0A537JN52</accession>
<dbReference type="InterPro" id="IPR011990">
    <property type="entry name" value="TPR-like_helical_dom_sf"/>
</dbReference>
<dbReference type="SUPFAM" id="SSF48452">
    <property type="entry name" value="TPR-like"/>
    <property type="match status" value="1"/>
</dbReference>
<dbReference type="Gene3D" id="1.10.530.10">
    <property type="match status" value="1"/>
</dbReference>
<evidence type="ECO:0000313" key="3">
    <source>
        <dbReference type="EMBL" id="TMI84702.1"/>
    </source>
</evidence>
<comment type="caution">
    <text evidence="3">The sequence shown here is derived from an EMBL/GenBank/DDBJ whole genome shotgun (WGS) entry which is preliminary data.</text>
</comment>
<dbReference type="Pfam" id="PF01464">
    <property type="entry name" value="SLT"/>
    <property type="match status" value="1"/>
</dbReference>
<dbReference type="Gene3D" id="1.25.40.10">
    <property type="entry name" value="Tetratricopeptide repeat domain"/>
    <property type="match status" value="1"/>
</dbReference>
<evidence type="ECO:0000259" key="2">
    <source>
        <dbReference type="Pfam" id="PF01464"/>
    </source>
</evidence>